<dbReference type="Gene3D" id="1.25.40.10">
    <property type="entry name" value="Tetratricopeptide repeat domain"/>
    <property type="match status" value="1"/>
</dbReference>
<dbReference type="EMBL" id="JBHSJB010000004">
    <property type="protein sequence ID" value="MFC5052898.1"/>
    <property type="molecule type" value="Genomic_DNA"/>
</dbReference>
<evidence type="ECO:0000313" key="2">
    <source>
        <dbReference type="EMBL" id="MFC5052898.1"/>
    </source>
</evidence>
<gene>
    <name evidence="2" type="ORF">ACFPFM_03910</name>
</gene>
<evidence type="ECO:0000256" key="1">
    <source>
        <dbReference type="SAM" id="MobiDB-lite"/>
    </source>
</evidence>
<protein>
    <submittedName>
        <fullName evidence="2">Tetratricopeptide repeat protein</fullName>
    </submittedName>
</protein>
<dbReference type="InterPro" id="IPR011990">
    <property type="entry name" value="TPR-like_helical_dom_sf"/>
</dbReference>
<comment type="caution">
    <text evidence="2">The sequence shown here is derived from an EMBL/GenBank/DDBJ whole genome shotgun (WGS) entry which is preliminary data.</text>
</comment>
<accession>A0ABV9XR93</accession>
<dbReference type="Proteomes" id="UP001595833">
    <property type="component" value="Unassembled WGS sequence"/>
</dbReference>
<organism evidence="2 3">
    <name type="scientific">Saccharothrix xinjiangensis</name>
    <dbReference type="NCBI Taxonomy" id="204798"/>
    <lineage>
        <taxon>Bacteria</taxon>
        <taxon>Bacillati</taxon>
        <taxon>Actinomycetota</taxon>
        <taxon>Actinomycetes</taxon>
        <taxon>Pseudonocardiales</taxon>
        <taxon>Pseudonocardiaceae</taxon>
        <taxon>Saccharothrix</taxon>
    </lineage>
</organism>
<name>A0ABV9XR93_9PSEU</name>
<keyword evidence="3" id="KW-1185">Reference proteome</keyword>
<feature type="region of interest" description="Disordered" evidence="1">
    <location>
        <begin position="277"/>
        <end position="340"/>
    </location>
</feature>
<reference evidence="3" key="1">
    <citation type="journal article" date="2019" name="Int. J. Syst. Evol. Microbiol.">
        <title>The Global Catalogue of Microorganisms (GCM) 10K type strain sequencing project: providing services to taxonomists for standard genome sequencing and annotation.</title>
        <authorList>
            <consortium name="The Broad Institute Genomics Platform"/>
            <consortium name="The Broad Institute Genome Sequencing Center for Infectious Disease"/>
            <person name="Wu L."/>
            <person name="Ma J."/>
        </authorList>
    </citation>
    <scope>NUCLEOTIDE SEQUENCE [LARGE SCALE GENOMIC DNA]</scope>
    <source>
        <strain evidence="3">KCTC 12848</strain>
    </source>
</reference>
<dbReference type="RefSeq" id="WP_344037922.1">
    <property type="nucleotide sequence ID" value="NZ_BAAAKE010000009.1"/>
</dbReference>
<feature type="compositionally biased region" description="Low complexity" evidence="1">
    <location>
        <begin position="294"/>
        <end position="325"/>
    </location>
</feature>
<proteinExistence type="predicted"/>
<sequence length="340" mass="36399">MPRFVGRAEALAALDGASLVEQRRPVRYGFHDLLREYAVERADTEETPGATRAAVHRLLDHYLHTGVEGELLLCPLRDRVAVEPPRPGVTRTGFADRAGAWEWFTAERANLLAALDLAVRQGFDHHAVRLPWAMSSFLGHTGSRHDWERSRLIGLEAARRLGDGAAEVLALRVLGLVHALGGRYRQALDVSVEALGDRSGVADAEDASGRAHQVAGELHVAVECYQRALAPHSEAGDVWPRTTVLRRLGDAYAAAGDQEAAHEAWRAASVILTRIGHPEADRPGPTTPEPTTPEPTAARENAPRPSSPPTGTTAGPPAPSGGSRAVAGWGGAPRDGLPRD</sequence>
<evidence type="ECO:0000313" key="3">
    <source>
        <dbReference type="Proteomes" id="UP001595833"/>
    </source>
</evidence>
<dbReference type="SUPFAM" id="SSF48452">
    <property type="entry name" value="TPR-like"/>
    <property type="match status" value="1"/>
</dbReference>